<evidence type="ECO:0000256" key="3">
    <source>
        <dbReference type="ARBA" id="ARBA00023098"/>
    </source>
</evidence>
<evidence type="ECO:0000313" key="6">
    <source>
        <dbReference type="Proteomes" id="UP000438106"/>
    </source>
</evidence>
<comment type="caution">
    <text evidence="5">The sequence shown here is derived from an EMBL/GenBank/DDBJ whole genome shotgun (WGS) entry which is preliminary data.</text>
</comment>
<sequence length="420" mass="44494">MRQLLVIFLLAVTGGVTLAQDNRIDQRLPDAPELAQPGPHAVGVVTIDLLYTDRPDVLSGPQARYDRPLRLEIWYPADPHTAGTGGSYSNVQMANSTVTVTLHGQAVRDAAPDQASGPYPLVIISHGYPGNRYLLSPFGEHLASHGYVVASIDHFESTYENKLGFASTLANRSPDQLFVLDRIAAMSAEDDGFLSGLVDADNSAIIGYSMGGYGAVTSAGAGLSEAAMGSGMAPPGALDTLAANSDAYQAARDLRLKAAVAIAPWGAQLGLWDEAGLAGIEIPLLVIGGTQDEISDYAGGIRRVFEGAVNADRYMLSFQGAGHNAAAPMPPPAEALQQGGPGSPYEHYADFVWSNVRMNNIAQHFLTAFLGLTLKADDSLARYLDLASSPWTEPAGDRTWPGFAPRTTRGLVVEHLPAER</sequence>
<dbReference type="Pfam" id="PF12740">
    <property type="entry name" value="PETase"/>
    <property type="match status" value="1"/>
</dbReference>
<keyword evidence="3" id="KW-0443">Lipid metabolism</keyword>
<evidence type="ECO:0000256" key="2">
    <source>
        <dbReference type="ARBA" id="ARBA00022963"/>
    </source>
</evidence>
<keyword evidence="2" id="KW-0442">Lipid degradation</keyword>
<keyword evidence="1 5" id="KW-0378">Hydrolase</keyword>
<dbReference type="RefSeq" id="WP_157289570.1">
    <property type="nucleotide sequence ID" value="NZ_WQRF01000001.1"/>
</dbReference>
<organism evidence="5 6">
    <name type="scientific">Devosia marina</name>
    <dbReference type="NCBI Taxonomy" id="2683198"/>
    <lineage>
        <taxon>Bacteria</taxon>
        <taxon>Pseudomonadati</taxon>
        <taxon>Pseudomonadota</taxon>
        <taxon>Alphaproteobacteria</taxon>
        <taxon>Hyphomicrobiales</taxon>
        <taxon>Devosiaceae</taxon>
        <taxon>Devosia</taxon>
    </lineage>
</organism>
<evidence type="ECO:0000313" key="5">
    <source>
        <dbReference type="EMBL" id="MVS98693.1"/>
    </source>
</evidence>
<name>A0A7X3K3A1_9HYPH</name>
<accession>A0A7X3K3A1</accession>
<keyword evidence="6" id="KW-1185">Reference proteome</keyword>
<protein>
    <submittedName>
        <fullName evidence="5">Dienelactone hydrolase</fullName>
    </submittedName>
</protein>
<proteinExistence type="predicted"/>
<feature type="domain" description="PET hydrolase/cutinase-like" evidence="4">
    <location>
        <begin position="111"/>
        <end position="220"/>
    </location>
</feature>
<dbReference type="Proteomes" id="UP000438106">
    <property type="component" value="Unassembled WGS sequence"/>
</dbReference>
<dbReference type="PANTHER" id="PTHR10272:SF0">
    <property type="entry name" value="PLATELET-ACTIVATING FACTOR ACETYLHYDROLASE"/>
    <property type="match status" value="1"/>
</dbReference>
<dbReference type="GO" id="GO:0016042">
    <property type="term" value="P:lipid catabolic process"/>
    <property type="evidence" value="ECO:0007669"/>
    <property type="project" value="UniProtKB-KW"/>
</dbReference>
<gene>
    <name evidence="5" type="ORF">GO014_06620</name>
</gene>
<evidence type="ECO:0000259" key="4">
    <source>
        <dbReference type="Pfam" id="PF12740"/>
    </source>
</evidence>
<dbReference type="GO" id="GO:0003847">
    <property type="term" value="F:1-alkyl-2-acetylglycerophosphocholine esterase activity"/>
    <property type="evidence" value="ECO:0007669"/>
    <property type="project" value="TreeGrafter"/>
</dbReference>
<dbReference type="InterPro" id="IPR029058">
    <property type="entry name" value="AB_hydrolase_fold"/>
</dbReference>
<dbReference type="EMBL" id="WQRF01000001">
    <property type="protein sequence ID" value="MVS98693.1"/>
    <property type="molecule type" value="Genomic_DNA"/>
</dbReference>
<dbReference type="Gene3D" id="3.40.50.1820">
    <property type="entry name" value="alpha/beta hydrolase"/>
    <property type="match status" value="1"/>
</dbReference>
<reference evidence="5 6" key="1">
    <citation type="submission" date="2019-12" db="EMBL/GenBank/DDBJ databases">
        <title>Devosia maris sp. nov., isolated from the deep seawater.</title>
        <authorList>
            <person name="Liu Y."/>
        </authorList>
    </citation>
    <scope>NUCLEOTIDE SEQUENCE [LARGE SCALE GENOMIC DNA]</scope>
    <source>
        <strain evidence="5 6">L53-10-65</strain>
    </source>
</reference>
<dbReference type="AlphaFoldDB" id="A0A7X3K3A1"/>
<dbReference type="PANTHER" id="PTHR10272">
    <property type="entry name" value="PLATELET-ACTIVATING FACTOR ACETYLHYDROLASE"/>
    <property type="match status" value="1"/>
</dbReference>
<dbReference type="InterPro" id="IPR041127">
    <property type="entry name" value="PET_hydrolase/cutinase-like"/>
</dbReference>
<evidence type="ECO:0000256" key="1">
    <source>
        <dbReference type="ARBA" id="ARBA00022801"/>
    </source>
</evidence>
<dbReference type="SUPFAM" id="SSF53474">
    <property type="entry name" value="alpha/beta-Hydrolases"/>
    <property type="match status" value="1"/>
</dbReference>